<protein>
    <recommendedName>
        <fullName evidence="3 7">Cyclic pyranopterin monophosphate synthase</fullName>
        <ecNumber evidence="3 7">4.6.1.17</ecNumber>
    </recommendedName>
    <alternativeName>
        <fullName evidence="7">Molybdenum cofactor biosynthesis protein C</fullName>
    </alternativeName>
</protein>
<comment type="pathway">
    <text evidence="2 7">Cofactor biosynthesis; molybdopterin biosynthesis.</text>
</comment>
<dbReference type="CDD" id="cd01420">
    <property type="entry name" value="MoaC_PE"/>
    <property type="match status" value="1"/>
</dbReference>
<comment type="catalytic activity">
    <reaction evidence="1 7">
        <text>(8S)-3',8-cyclo-7,8-dihydroguanosine 5'-triphosphate = cyclic pyranopterin phosphate + diphosphate</text>
        <dbReference type="Rhea" id="RHEA:49580"/>
        <dbReference type="ChEBI" id="CHEBI:33019"/>
        <dbReference type="ChEBI" id="CHEBI:59648"/>
        <dbReference type="ChEBI" id="CHEBI:131766"/>
        <dbReference type="EC" id="4.6.1.17"/>
    </reaction>
</comment>
<dbReference type="Proteomes" id="UP000009223">
    <property type="component" value="Chromosome"/>
</dbReference>
<gene>
    <name evidence="7 9" type="primary">moaC</name>
    <name evidence="9" type="ordered locus">TREPR_1223</name>
</gene>
<evidence type="ECO:0000256" key="4">
    <source>
        <dbReference type="ARBA" id="ARBA00023150"/>
    </source>
</evidence>
<dbReference type="OrthoDB" id="9794429at2"/>
<evidence type="ECO:0000256" key="1">
    <source>
        <dbReference type="ARBA" id="ARBA00001637"/>
    </source>
</evidence>
<proteinExistence type="inferred from homology"/>
<reference evidence="10" key="1">
    <citation type="submission" date="2009-12" db="EMBL/GenBank/DDBJ databases">
        <title>Complete sequence of Treponema primitia strain ZAS-2.</title>
        <authorList>
            <person name="Tetu S.G."/>
            <person name="Matson E."/>
            <person name="Ren Q."/>
            <person name="Seshadri R."/>
            <person name="Elbourne L."/>
            <person name="Hassan K.A."/>
            <person name="Durkin A."/>
            <person name="Radune D."/>
            <person name="Mohamoud Y."/>
            <person name="Shay R."/>
            <person name="Jin S."/>
            <person name="Zhang X."/>
            <person name="Lucey K."/>
            <person name="Ballor N.R."/>
            <person name="Ottesen E."/>
            <person name="Rosenthal R."/>
            <person name="Allen A."/>
            <person name="Leadbetter J.R."/>
            <person name="Paulsen I.T."/>
        </authorList>
    </citation>
    <scope>NUCLEOTIDE SEQUENCE [LARGE SCALE GENOMIC DNA]</scope>
    <source>
        <strain evidence="10">ATCC BAA-887 / DSM 12427 / ZAS-2</strain>
    </source>
</reference>
<feature type="binding site" evidence="7">
    <location>
        <begin position="78"/>
        <end position="80"/>
    </location>
    <ligand>
        <name>substrate</name>
    </ligand>
</feature>
<dbReference type="EC" id="4.6.1.17" evidence="3 7"/>
<dbReference type="GO" id="GO:0061799">
    <property type="term" value="F:cyclic pyranopterin monophosphate synthase activity"/>
    <property type="evidence" value="ECO:0007669"/>
    <property type="project" value="UniProtKB-UniRule"/>
</dbReference>
<evidence type="ECO:0000256" key="3">
    <source>
        <dbReference type="ARBA" id="ARBA00012575"/>
    </source>
</evidence>
<dbReference type="InterPro" id="IPR002820">
    <property type="entry name" value="Mopterin_CF_biosynth-C_dom"/>
</dbReference>
<comment type="subunit">
    <text evidence="7">Homohexamer; trimer of dimers.</text>
</comment>
<reference evidence="9 10" key="2">
    <citation type="journal article" date="2011" name="ISME J.">
        <title>RNA-seq reveals cooperative metabolic interactions between two termite-gut spirochete species in co-culture.</title>
        <authorList>
            <person name="Rosenthal A.Z."/>
            <person name="Matson E.G."/>
            <person name="Eldar A."/>
            <person name="Leadbetter J.R."/>
        </authorList>
    </citation>
    <scope>NUCLEOTIDE SEQUENCE [LARGE SCALE GENOMIC DNA]</scope>
    <source>
        <strain evidence="10">ATCC BAA-887 / DSM 12427 / ZAS-2</strain>
    </source>
</reference>
<dbReference type="eggNOG" id="COG0315">
    <property type="taxonomic scope" value="Bacteria"/>
</dbReference>
<dbReference type="AlphaFoldDB" id="F5YGQ7"/>
<keyword evidence="4 7" id="KW-0501">Molybdenum cofactor biosynthesis</keyword>
<dbReference type="InterPro" id="IPR023045">
    <property type="entry name" value="MoaC"/>
</dbReference>
<evidence type="ECO:0000256" key="7">
    <source>
        <dbReference type="HAMAP-Rule" id="MF_01224"/>
    </source>
</evidence>
<keyword evidence="10" id="KW-1185">Reference proteome</keyword>
<dbReference type="HAMAP" id="MF_01224_B">
    <property type="entry name" value="MoaC_B"/>
    <property type="match status" value="1"/>
</dbReference>
<comment type="similarity">
    <text evidence="7">Belongs to the MoaC family.</text>
</comment>
<dbReference type="KEGG" id="tpi:TREPR_1223"/>
<dbReference type="NCBIfam" id="NF006870">
    <property type="entry name" value="PRK09364.1"/>
    <property type="match status" value="1"/>
</dbReference>
<feature type="binding site" evidence="7">
    <location>
        <begin position="120"/>
        <end position="121"/>
    </location>
    <ligand>
        <name>substrate</name>
    </ligand>
</feature>
<dbReference type="SUPFAM" id="SSF55040">
    <property type="entry name" value="Molybdenum cofactor biosynthesis protein C, MoaC"/>
    <property type="match status" value="1"/>
</dbReference>
<evidence type="ECO:0000256" key="2">
    <source>
        <dbReference type="ARBA" id="ARBA00005046"/>
    </source>
</evidence>
<dbReference type="STRING" id="545694.TREPR_1223"/>
<dbReference type="PANTHER" id="PTHR22960">
    <property type="entry name" value="MOLYBDOPTERIN COFACTOR SYNTHESIS PROTEIN A"/>
    <property type="match status" value="1"/>
</dbReference>
<evidence type="ECO:0000256" key="5">
    <source>
        <dbReference type="ARBA" id="ARBA00023239"/>
    </source>
</evidence>
<feature type="active site" evidence="7">
    <location>
        <position position="135"/>
    </location>
</feature>
<name>F5YGQ7_TREPZ</name>
<accession>F5YGQ7</accession>
<dbReference type="EMBL" id="CP001843">
    <property type="protein sequence ID" value="AEF83729.1"/>
    <property type="molecule type" value="Genomic_DNA"/>
</dbReference>
<dbReference type="RefSeq" id="WP_015708853.1">
    <property type="nucleotide sequence ID" value="NC_015578.1"/>
</dbReference>
<keyword evidence="5 7" id="KW-0456">Lyase</keyword>
<dbReference type="HOGENOM" id="CLU_074693_1_1_12"/>
<organism evidence="9 10">
    <name type="scientific">Treponema primitia (strain ATCC BAA-887 / DSM 12427 / ZAS-2)</name>
    <dbReference type="NCBI Taxonomy" id="545694"/>
    <lineage>
        <taxon>Bacteria</taxon>
        <taxon>Pseudomonadati</taxon>
        <taxon>Spirochaetota</taxon>
        <taxon>Spirochaetia</taxon>
        <taxon>Spirochaetales</taxon>
        <taxon>Treponemataceae</taxon>
        <taxon>Treponema</taxon>
    </lineage>
</organism>
<dbReference type="InterPro" id="IPR047594">
    <property type="entry name" value="MoaC_bact/euk"/>
</dbReference>
<dbReference type="Gene3D" id="3.30.70.640">
    <property type="entry name" value="Molybdopterin cofactor biosynthesis C (MoaC) domain"/>
    <property type="match status" value="1"/>
</dbReference>
<dbReference type="GO" id="GO:0006777">
    <property type="term" value="P:Mo-molybdopterin cofactor biosynthetic process"/>
    <property type="evidence" value="ECO:0007669"/>
    <property type="project" value="UniProtKB-UniRule"/>
</dbReference>
<dbReference type="Pfam" id="PF01967">
    <property type="entry name" value="MoaC"/>
    <property type="match status" value="1"/>
</dbReference>
<dbReference type="InterPro" id="IPR050105">
    <property type="entry name" value="MoCo_biosynth_MoaA/MoaC"/>
</dbReference>
<comment type="function">
    <text evidence="6 7">Catalyzes the conversion of (8S)-3',8-cyclo-7,8-dihydroguanosine 5'-triphosphate to cyclic pyranopterin monophosphate (cPMP).</text>
</comment>
<evidence type="ECO:0000256" key="6">
    <source>
        <dbReference type="ARBA" id="ARBA00055087"/>
    </source>
</evidence>
<sequence>MAIDKDFTHFDAGGNAIMVDVSAKEVTSRTAIARGEITLSRETLEAIQGGAAKKGDVLGVARIAGIMAAKGTANLIPLCHPLNFDKCTIDFSILEVPASELPRIEACCSVKLSGKTGAEMEALTGVSVALLTIYDMCKALDRAMLIGNIRLWEKSGGKSGLFKRPEIPPAYGKVEG</sequence>
<dbReference type="UniPathway" id="UPA00344"/>
<evidence type="ECO:0000313" key="9">
    <source>
        <dbReference type="EMBL" id="AEF83729.1"/>
    </source>
</evidence>
<dbReference type="NCBIfam" id="TIGR00581">
    <property type="entry name" value="moaC"/>
    <property type="match status" value="1"/>
</dbReference>
<evidence type="ECO:0000259" key="8">
    <source>
        <dbReference type="Pfam" id="PF01967"/>
    </source>
</evidence>
<feature type="domain" description="Molybdopterin cofactor biosynthesis C (MoaC)" evidence="8">
    <location>
        <begin position="18"/>
        <end position="157"/>
    </location>
</feature>
<evidence type="ECO:0000313" key="10">
    <source>
        <dbReference type="Proteomes" id="UP000009223"/>
    </source>
</evidence>
<dbReference type="InterPro" id="IPR036522">
    <property type="entry name" value="MoaC_sf"/>
</dbReference>